<dbReference type="Gene3D" id="1.20.1280.50">
    <property type="match status" value="1"/>
</dbReference>
<reference evidence="3" key="1">
    <citation type="submission" date="2024-10" db="EMBL/GenBank/DDBJ databases">
        <authorList>
            <person name="Ryan C."/>
        </authorList>
    </citation>
    <scope>NUCLEOTIDE SEQUENCE [LARGE SCALE GENOMIC DNA]</scope>
</reference>
<dbReference type="SUPFAM" id="SSF81383">
    <property type="entry name" value="F-box domain"/>
    <property type="match status" value="1"/>
</dbReference>
<accession>A0ABC9A2E7</accession>
<evidence type="ECO:0000259" key="2">
    <source>
        <dbReference type="Pfam" id="PF23635"/>
    </source>
</evidence>
<dbReference type="PANTHER" id="PTHR32133">
    <property type="entry name" value="OS07G0120400 PROTEIN"/>
    <property type="match status" value="1"/>
</dbReference>
<evidence type="ECO:0000259" key="1">
    <source>
        <dbReference type="Pfam" id="PF12937"/>
    </source>
</evidence>
<evidence type="ECO:0000313" key="4">
    <source>
        <dbReference type="Proteomes" id="UP001497457"/>
    </source>
</evidence>
<gene>
    <name evidence="3" type="ORF">URODEC1_LOCUS50529</name>
</gene>
<name>A0ABC9A2E7_9POAL</name>
<dbReference type="InterPro" id="IPR001810">
    <property type="entry name" value="F-box_dom"/>
</dbReference>
<dbReference type="InterPro" id="IPR036047">
    <property type="entry name" value="F-box-like_dom_sf"/>
</dbReference>
<dbReference type="Pfam" id="PF12937">
    <property type="entry name" value="F-box-like"/>
    <property type="match status" value="1"/>
</dbReference>
<organism evidence="3 4">
    <name type="scientific">Urochloa decumbens</name>
    <dbReference type="NCBI Taxonomy" id="240449"/>
    <lineage>
        <taxon>Eukaryota</taxon>
        <taxon>Viridiplantae</taxon>
        <taxon>Streptophyta</taxon>
        <taxon>Embryophyta</taxon>
        <taxon>Tracheophyta</taxon>
        <taxon>Spermatophyta</taxon>
        <taxon>Magnoliopsida</taxon>
        <taxon>Liliopsida</taxon>
        <taxon>Poales</taxon>
        <taxon>Poaceae</taxon>
        <taxon>PACMAD clade</taxon>
        <taxon>Panicoideae</taxon>
        <taxon>Panicodae</taxon>
        <taxon>Paniceae</taxon>
        <taxon>Melinidinae</taxon>
        <taxon>Urochloa</taxon>
    </lineage>
</organism>
<evidence type="ECO:0008006" key="5">
    <source>
        <dbReference type="Google" id="ProtNLM"/>
    </source>
</evidence>
<sequence>MAAPPRPPPALMDELVEEIALRIPPDDPARLLRAALVCKRWYRVLSDPGFRRRFREFHRTPPMLGFIRNLGPHSTFVATPSFRPNRPARWNCPAVDARHGRVLLHVAAEGSGRSPLDNPFVVWDPITGDRRELPLLRSSIYPSSWNAAVLCASSAGVCDHLDCHRGPFLVVFVSSNGWRIVAYVFSSEAAAWSKHASVQLPVPGNRISLGPSALIGNVLYFMFFFGTSVLKYDLGAREISQVQLPPECFLARIVPMTTDDGRLGVAIVVDNRLYLWSRESCPDGDAGWVQSRVIELEKLLPNEALTALHGGVDVDGIADGVAVIFLRTDKGVFTIDLKSCQVKKVYKDSWISGNFPFLSFYTPGTRHWQQPLQLRDEEQAPQMPDKLKILNCRLLHQG</sequence>
<feature type="domain" description="F-box" evidence="1">
    <location>
        <begin position="27"/>
        <end position="53"/>
    </location>
</feature>
<dbReference type="PANTHER" id="PTHR32133:SF386">
    <property type="entry name" value="F-BOX DOMAIN-CONTAINING PROTEIN"/>
    <property type="match status" value="1"/>
</dbReference>
<keyword evidence="4" id="KW-1185">Reference proteome</keyword>
<dbReference type="Pfam" id="PF23635">
    <property type="entry name" value="Beta-prop_AT5G49610-like"/>
    <property type="match status" value="1"/>
</dbReference>
<protein>
    <recommendedName>
        <fullName evidence="5">F-box domain-containing protein</fullName>
    </recommendedName>
</protein>
<evidence type="ECO:0000313" key="3">
    <source>
        <dbReference type="EMBL" id="CAL4971195.1"/>
    </source>
</evidence>
<dbReference type="EMBL" id="OZ075112">
    <property type="protein sequence ID" value="CAL4971195.1"/>
    <property type="molecule type" value="Genomic_DNA"/>
</dbReference>
<proteinExistence type="predicted"/>
<dbReference type="AlphaFoldDB" id="A0ABC9A2E7"/>
<dbReference type="InterPro" id="IPR056594">
    <property type="entry name" value="AT5G49610-like_b-prop"/>
</dbReference>
<feature type="domain" description="F-box protein AT5G49610-like beta-propeller" evidence="2">
    <location>
        <begin position="169"/>
        <end position="363"/>
    </location>
</feature>
<dbReference type="Proteomes" id="UP001497457">
    <property type="component" value="Chromosome 2b"/>
</dbReference>